<comment type="caution">
    <text evidence="3">The sequence shown here is derived from an EMBL/GenBank/DDBJ whole genome shotgun (WGS) entry which is preliminary data.</text>
</comment>
<reference evidence="3 4" key="1">
    <citation type="journal article" date="2024" name="J Genomics">
        <title>Draft genome sequencing and assembly of Favolaschia claudopus CIRM-BRFM 2984 isolated from oak limbs.</title>
        <authorList>
            <person name="Navarro D."/>
            <person name="Drula E."/>
            <person name="Chaduli D."/>
            <person name="Cazenave R."/>
            <person name="Ahrendt S."/>
            <person name="Wang J."/>
            <person name="Lipzen A."/>
            <person name="Daum C."/>
            <person name="Barry K."/>
            <person name="Grigoriev I.V."/>
            <person name="Favel A."/>
            <person name="Rosso M.N."/>
            <person name="Martin F."/>
        </authorList>
    </citation>
    <scope>NUCLEOTIDE SEQUENCE [LARGE SCALE GENOMIC DNA]</scope>
    <source>
        <strain evidence="3 4">CIRM-BRFM 2984</strain>
    </source>
</reference>
<evidence type="ECO:0000313" key="3">
    <source>
        <dbReference type="EMBL" id="KAK7028733.1"/>
    </source>
</evidence>
<organism evidence="3 4">
    <name type="scientific">Favolaschia claudopus</name>
    <dbReference type="NCBI Taxonomy" id="2862362"/>
    <lineage>
        <taxon>Eukaryota</taxon>
        <taxon>Fungi</taxon>
        <taxon>Dikarya</taxon>
        <taxon>Basidiomycota</taxon>
        <taxon>Agaricomycotina</taxon>
        <taxon>Agaricomycetes</taxon>
        <taxon>Agaricomycetidae</taxon>
        <taxon>Agaricales</taxon>
        <taxon>Marasmiineae</taxon>
        <taxon>Mycenaceae</taxon>
        <taxon>Favolaschia</taxon>
    </lineage>
</organism>
<proteinExistence type="predicted"/>
<dbReference type="AlphaFoldDB" id="A0AAW0BQU5"/>
<name>A0AAW0BQU5_9AGAR</name>
<dbReference type="Proteomes" id="UP001362999">
    <property type="component" value="Unassembled WGS sequence"/>
</dbReference>
<feature type="region of interest" description="Disordered" evidence="1">
    <location>
        <begin position="266"/>
        <end position="291"/>
    </location>
</feature>
<dbReference type="EMBL" id="JAWWNJ010000028">
    <property type="protein sequence ID" value="KAK7028732.1"/>
    <property type="molecule type" value="Genomic_DNA"/>
</dbReference>
<sequence length="390" mass="43041">MSSSASFCDAPVSVHFDPESTHSRISLDWVINHGLRTRNSQVSGSLSLLSNRGVISGDFSNVSVASSLNYDLVLGLDWARSTNNFPPGIVWHLANGPVDLGQFRSSAVSYAAGTHAPMPRCMVPASSSVSRGGPDEICTPSPVGVVNAQTINQYPNDNNDNNDNDFDNDNNCDPSNEIQMHMSSLSNESSSVLLSVDDKTRVVQYLVVKQNVPVSQTKKADTLRAEFKTHRCMESCRILHSEATVAGIHPQEILSHAELPNSLLHSRPRKRKASTTLENARKVPRLSNDSSTPKADFPIILSQEQKDDIVREFRAATNNLALKRHECSFCGKLELASNIRMRPVNELDISVLESAVSKLRETCHQNEIQAFEPSSIINQAYVLCKWLMDW</sequence>
<feature type="compositionally biased region" description="Acidic residues" evidence="1">
    <location>
        <begin position="160"/>
        <end position="170"/>
    </location>
</feature>
<accession>A0AAW0BQU5</accession>
<feature type="region of interest" description="Disordered" evidence="1">
    <location>
        <begin position="152"/>
        <end position="175"/>
    </location>
</feature>
<evidence type="ECO:0000313" key="2">
    <source>
        <dbReference type="EMBL" id="KAK7028732.1"/>
    </source>
</evidence>
<protein>
    <submittedName>
        <fullName evidence="3">Uncharacterized protein</fullName>
    </submittedName>
</protein>
<dbReference type="EMBL" id="JAWWNJ010000028">
    <property type="protein sequence ID" value="KAK7028733.1"/>
    <property type="molecule type" value="Genomic_DNA"/>
</dbReference>
<evidence type="ECO:0000313" key="4">
    <source>
        <dbReference type="Proteomes" id="UP001362999"/>
    </source>
</evidence>
<keyword evidence="4" id="KW-1185">Reference proteome</keyword>
<evidence type="ECO:0000256" key="1">
    <source>
        <dbReference type="SAM" id="MobiDB-lite"/>
    </source>
</evidence>
<gene>
    <name evidence="2" type="ORF">R3P38DRAFT_2776419</name>
    <name evidence="3" type="ORF">R3P38DRAFT_3519138</name>
</gene>